<dbReference type="InterPro" id="IPR011042">
    <property type="entry name" value="6-blade_b-propeller_TolB-like"/>
</dbReference>
<protein>
    <recommendedName>
        <fullName evidence="3">6-bladed beta-propeller</fullName>
    </recommendedName>
</protein>
<name>A0AAU9D3X0_9BACT</name>
<dbReference type="SUPFAM" id="SSF63829">
    <property type="entry name" value="Calcium-dependent phosphotriesterase"/>
    <property type="match status" value="1"/>
</dbReference>
<evidence type="ECO:0000313" key="2">
    <source>
        <dbReference type="Proteomes" id="UP001348817"/>
    </source>
</evidence>
<evidence type="ECO:0000313" key="1">
    <source>
        <dbReference type="EMBL" id="BDD12232.1"/>
    </source>
</evidence>
<dbReference type="Pfam" id="PF17170">
    <property type="entry name" value="DUF5128"/>
    <property type="match status" value="1"/>
</dbReference>
<dbReference type="EMBL" id="AP025317">
    <property type="protein sequence ID" value="BDD12232.1"/>
    <property type="molecule type" value="Genomic_DNA"/>
</dbReference>
<dbReference type="Gene3D" id="2.120.10.30">
    <property type="entry name" value="TolB, C-terminal domain"/>
    <property type="match status" value="1"/>
</dbReference>
<keyword evidence="2" id="KW-1185">Reference proteome</keyword>
<dbReference type="Proteomes" id="UP001348817">
    <property type="component" value="Plasmid pFA3"/>
</dbReference>
<accession>A0AAU9D3X0</accession>
<dbReference type="KEGG" id="fax:FUAX_46640"/>
<dbReference type="PROSITE" id="PS51257">
    <property type="entry name" value="PROKAR_LIPOPROTEIN"/>
    <property type="match status" value="1"/>
</dbReference>
<dbReference type="AlphaFoldDB" id="A0AAU9D3X0"/>
<gene>
    <name evidence="1" type="ORF">FUAX_46640</name>
</gene>
<keyword evidence="1" id="KW-0614">Plasmid</keyword>
<geneLocation type="plasmid" evidence="1 2">
    <name>pFA3</name>
</geneLocation>
<sequence length="416" mass="48189">MKLLLKNFFFGSLSLAILSCGGQSQEHSSRFTQKQVASLQMGSTKILSATNDSVETIDLNPFLKKRPFDFGEIIEEVRLIPLESTEEAFLTRIDQLKMTDSHIYIMDDKKGSRNNEVVIFDRKGRFIKRIPKGKGPGELSRAYKIEFDEVANELIVDVHSYLKFFSPEGKFIRQWRYPFFFHGLTTLPDGNGYVFKSMDREGNEHMGHLADYLVKITDKDFHLNSVAMFAKPTEVIFHGNSYFHKNNGELYVTDRFQDTVFQITSASEIKARYVLDYNDNRLPQHYVYGKNEEFRKVRKRGEYAYYMGAYADVGTHQFFRLTTEDRTALIFRDKSTGVLKGGNGRKGCVEVPNNWFFRQWTAGDYFVSYYTPMGAKPFPDSSIIPEEDKARARNLEEGDNIVLVLYKLKRFEKEPT</sequence>
<proteinExistence type="predicted"/>
<evidence type="ECO:0008006" key="3">
    <source>
        <dbReference type="Google" id="ProtNLM"/>
    </source>
</evidence>
<organism evidence="1 2">
    <name type="scientific">Fulvitalea axinellae</name>
    <dbReference type="NCBI Taxonomy" id="1182444"/>
    <lineage>
        <taxon>Bacteria</taxon>
        <taxon>Pseudomonadati</taxon>
        <taxon>Bacteroidota</taxon>
        <taxon>Cytophagia</taxon>
        <taxon>Cytophagales</taxon>
        <taxon>Persicobacteraceae</taxon>
        <taxon>Fulvitalea</taxon>
    </lineage>
</organism>
<reference evidence="1 2" key="1">
    <citation type="submission" date="2021-12" db="EMBL/GenBank/DDBJ databases">
        <title>Genome sequencing of bacteria with rrn-lacking chromosome and rrn-plasmid.</title>
        <authorList>
            <person name="Anda M."/>
            <person name="Iwasaki W."/>
        </authorList>
    </citation>
    <scope>NUCLEOTIDE SEQUENCE [LARGE SCALE GENOMIC DNA]</scope>
    <source>
        <strain evidence="1 2">DSM 100852</strain>
        <plasmid evidence="1 2">pFA3</plasmid>
    </source>
</reference>